<comment type="caution">
    <text evidence="10">The sequence shown here is derived from an EMBL/GenBank/DDBJ whole genome shotgun (WGS) entry which is preliminary data.</text>
</comment>
<protein>
    <submittedName>
        <fullName evidence="10">Adenosylmethionine decarboxylase</fullName>
    </submittedName>
</protein>
<dbReference type="GO" id="GO:0005829">
    <property type="term" value="C:cytosol"/>
    <property type="evidence" value="ECO:0007669"/>
    <property type="project" value="TreeGrafter"/>
</dbReference>
<dbReference type="InterPro" id="IPR016067">
    <property type="entry name" value="S-AdoMet_deCO2ase_core"/>
</dbReference>
<dbReference type="PANTHER" id="PTHR33866">
    <property type="entry name" value="S-ADENOSYLMETHIONINE DECARBOXYLASE PROENZYME"/>
    <property type="match status" value="1"/>
</dbReference>
<dbReference type="GO" id="GO:0008295">
    <property type="term" value="P:spermidine biosynthetic process"/>
    <property type="evidence" value="ECO:0007669"/>
    <property type="project" value="UniProtKB-KW"/>
</dbReference>
<dbReference type="PANTHER" id="PTHR33866:SF2">
    <property type="entry name" value="S-ADENOSYLMETHIONINE DECARBOXYLASE PROENZYME"/>
    <property type="match status" value="1"/>
</dbReference>
<evidence type="ECO:0000256" key="3">
    <source>
        <dbReference type="ARBA" id="ARBA00022813"/>
    </source>
</evidence>
<dbReference type="Pfam" id="PF02675">
    <property type="entry name" value="AdoMet_dc"/>
    <property type="match status" value="1"/>
</dbReference>
<keyword evidence="5" id="KW-0620">Polyamine biosynthesis</keyword>
<dbReference type="InterPro" id="IPR017716">
    <property type="entry name" value="S-AdoMet_deCOase_pro-enz"/>
</dbReference>
<keyword evidence="6" id="KW-0865">Zymogen</keyword>
<comment type="cofactor">
    <cofactor evidence="1">
        <name>pyruvate</name>
        <dbReference type="ChEBI" id="CHEBI:15361"/>
    </cofactor>
</comment>
<dbReference type="InterPro" id="IPR003826">
    <property type="entry name" value="AdoMetDC_fam_prok"/>
</dbReference>
<keyword evidence="8" id="KW-0704">Schiff base</keyword>
<dbReference type="Proteomes" id="UP000235616">
    <property type="component" value="Unassembled WGS sequence"/>
</dbReference>
<evidence type="ECO:0000313" key="10">
    <source>
        <dbReference type="EMBL" id="PMS20061.1"/>
    </source>
</evidence>
<dbReference type="AlphaFoldDB" id="A0A2N7VSD0"/>
<gene>
    <name evidence="10" type="primary">speD</name>
    <name evidence="10" type="ORF">C0Z18_11625</name>
</gene>
<name>A0A2N7VSD0_9BURK</name>
<keyword evidence="3" id="KW-0068">Autocatalytic cleavage</keyword>
<reference evidence="10 11" key="1">
    <citation type="submission" date="2018-01" db="EMBL/GenBank/DDBJ databases">
        <title>Whole genome analyses suggest that Burkholderia sensu lato contains two further novel genera in the rhizoxinica-symbiotica group Mycetohabitans gen. nov., and Trinickia gen. nov.: implications for the evolution of diazotrophy and nodulation in the Burkholderiaceae.</title>
        <authorList>
            <person name="Estrada-de los Santos P."/>
            <person name="Palmer M."/>
            <person name="Chavez-Ramirez B."/>
            <person name="Beukes C."/>
            <person name="Steenkamp E.T."/>
            <person name="Hirsch A.M."/>
            <person name="Manyaka P."/>
            <person name="Maluk M."/>
            <person name="Lafos M."/>
            <person name="Crook M."/>
            <person name="Gross E."/>
            <person name="Simon M.F."/>
            <person name="Bueno dos Reis Junior F."/>
            <person name="Poole P.S."/>
            <person name="Venter S.N."/>
            <person name="James E.K."/>
        </authorList>
    </citation>
    <scope>NUCLEOTIDE SEQUENCE [LARGE SCALE GENOMIC DNA]</scope>
    <source>
        <strain evidence="10 11">GIMN1.004</strain>
    </source>
</reference>
<keyword evidence="9" id="KW-0670">Pyruvate</keyword>
<dbReference type="EMBL" id="PNYA01000009">
    <property type="protein sequence ID" value="PMS20061.1"/>
    <property type="molecule type" value="Genomic_DNA"/>
</dbReference>
<dbReference type="SUPFAM" id="SSF56276">
    <property type="entry name" value="S-adenosylmethionine decarboxylase"/>
    <property type="match status" value="1"/>
</dbReference>
<evidence type="ECO:0000256" key="4">
    <source>
        <dbReference type="ARBA" id="ARBA00023066"/>
    </source>
</evidence>
<accession>A0A2N7VSD0</accession>
<keyword evidence="4" id="KW-0745">Spermidine biosynthesis</keyword>
<evidence type="ECO:0000256" key="9">
    <source>
        <dbReference type="ARBA" id="ARBA00023317"/>
    </source>
</evidence>
<evidence type="ECO:0000313" key="11">
    <source>
        <dbReference type="Proteomes" id="UP000235616"/>
    </source>
</evidence>
<dbReference type="OrthoDB" id="9793120at2"/>
<evidence type="ECO:0000256" key="1">
    <source>
        <dbReference type="ARBA" id="ARBA00001928"/>
    </source>
</evidence>
<dbReference type="Gene3D" id="3.60.90.10">
    <property type="entry name" value="S-adenosylmethionine decarboxylase"/>
    <property type="match status" value="1"/>
</dbReference>
<proteinExistence type="predicted"/>
<dbReference type="RefSeq" id="WP_102645568.1">
    <property type="nucleotide sequence ID" value="NZ_PNYA01000009.1"/>
</dbReference>
<keyword evidence="2" id="KW-0210">Decarboxylase</keyword>
<evidence type="ECO:0000256" key="6">
    <source>
        <dbReference type="ARBA" id="ARBA00023145"/>
    </source>
</evidence>
<dbReference type="NCBIfam" id="TIGR03330">
    <property type="entry name" value="SAM_DCase_Bsu"/>
    <property type="match status" value="1"/>
</dbReference>
<evidence type="ECO:0000256" key="2">
    <source>
        <dbReference type="ARBA" id="ARBA00022793"/>
    </source>
</evidence>
<evidence type="ECO:0000256" key="7">
    <source>
        <dbReference type="ARBA" id="ARBA00023239"/>
    </source>
</evidence>
<keyword evidence="11" id="KW-1185">Reference proteome</keyword>
<evidence type="ECO:0000256" key="5">
    <source>
        <dbReference type="ARBA" id="ARBA00023115"/>
    </source>
</evidence>
<keyword evidence="7" id="KW-0456">Lyase</keyword>
<evidence type="ECO:0000256" key="8">
    <source>
        <dbReference type="ARBA" id="ARBA00023270"/>
    </source>
</evidence>
<organism evidence="10 11">
    <name type="scientific">Trinickia dabaoshanensis</name>
    <dbReference type="NCBI Taxonomy" id="564714"/>
    <lineage>
        <taxon>Bacteria</taxon>
        <taxon>Pseudomonadati</taxon>
        <taxon>Pseudomonadota</taxon>
        <taxon>Betaproteobacteria</taxon>
        <taxon>Burkholderiales</taxon>
        <taxon>Burkholderiaceae</taxon>
        <taxon>Trinickia</taxon>
    </lineage>
</organism>
<sequence length="143" mass="15588">MAEFESLHLAYGRHVLVDIADTSADLLNDGDALVLALSRAVKAEGATVLGTITHAFEPVGVTVLLLLSESHVSLHTYPREGRAFFDAFTCGVRCEPMNIFQRFADESAVGSYRIIRCERGESVTRPSGATLTHTNPLIRGMRI</sequence>
<dbReference type="GO" id="GO:0004014">
    <property type="term" value="F:adenosylmethionine decarboxylase activity"/>
    <property type="evidence" value="ECO:0007669"/>
    <property type="project" value="InterPro"/>
</dbReference>